<reference evidence="2" key="1">
    <citation type="submission" date="2021-06" db="EMBL/GenBank/DDBJ databases">
        <title>Comparative genomics, transcriptomics and evolutionary studies reveal genomic signatures of adaptation to plant cell wall in hemibiotrophic fungi.</title>
        <authorList>
            <consortium name="DOE Joint Genome Institute"/>
            <person name="Baroncelli R."/>
            <person name="Diaz J.F."/>
            <person name="Benocci T."/>
            <person name="Peng M."/>
            <person name="Battaglia E."/>
            <person name="Haridas S."/>
            <person name="Andreopoulos W."/>
            <person name="Labutti K."/>
            <person name="Pangilinan J."/>
            <person name="Floch G.L."/>
            <person name="Makela M.R."/>
            <person name="Henrissat B."/>
            <person name="Grigoriev I.V."/>
            <person name="Crouch J.A."/>
            <person name="De Vries R.P."/>
            <person name="Sukno S.A."/>
            <person name="Thon M.R."/>
        </authorList>
    </citation>
    <scope>NUCLEOTIDE SEQUENCE</scope>
    <source>
        <strain evidence="2">MAFF235873</strain>
    </source>
</reference>
<sequence length="95" mass="9646">MHNSPLPSPLLLGLQKAVIISLSIRLVLFFLLKSGSCANGQGTGTCSTRHTGGVSKGYGYHLACGNGFGSLVSGMGVYSTLSIPQHGRGLALSAG</sequence>
<proteinExistence type="predicted"/>
<protein>
    <submittedName>
        <fullName evidence="2">Uncharacterized protein</fullName>
    </submittedName>
</protein>
<comment type="caution">
    <text evidence="2">The sequence shown here is derived from an EMBL/GenBank/DDBJ whole genome shotgun (WGS) entry which is preliminary data.</text>
</comment>
<evidence type="ECO:0000313" key="3">
    <source>
        <dbReference type="Proteomes" id="UP001232148"/>
    </source>
</evidence>
<feature type="transmembrane region" description="Helical" evidence="1">
    <location>
        <begin position="12"/>
        <end position="32"/>
    </location>
</feature>
<organism evidence="2 3">
    <name type="scientific">Colletotrichum zoysiae</name>
    <dbReference type="NCBI Taxonomy" id="1216348"/>
    <lineage>
        <taxon>Eukaryota</taxon>
        <taxon>Fungi</taxon>
        <taxon>Dikarya</taxon>
        <taxon>Ascomycota</taxon>
        <taxon>Pezizomycotina</taxon>
        <taxon>Sordariomycetes</taxon>
        <taxon>Hypocreomycetidae</taxon>
        <taxon>Glomerellales</taxon>
        <taxon>Glomerellaceae</taxon>
        <taxon>Colletotrichum</taxon>
        <taxon>Colletotrichum graminicola species complex</taxon>
    </lineage>
</organism>
<keyword evidence="1" id="KW-1133">Transmembrane helix</keyword>
<keyword evidence="3" id="KW-1185">Reference proteome</keyword>
<name>A0AAD9LWL7_9PEZI</name>
<accession>A0AAD9LWL7</accession>
<dbReference type="EMBL" id="MU843145">
    <property type="protein sequence ID" value="KAK2021030.1"/>
    <property type="molecule type" value="Genomic_DNA"/>
</dbReference>
<evidence type="ECO:0000313" key="2">
    <source>
        <dbReference type="EMBL" id="KAK2021030.1"/>
    </source>
</evidence>
<keyword evidence="1" id="KW-0812">Transmembrane</keyword>
<keyword evidence="1" id="KW-0472">Membrane</keyword>
<dbReference type="Proteomes" id="UP001232148">
    <property type="component" value="Unassembled WGS sequence"/>
</dbReference>
<evidence type="ECO:0000256" key="1">
    <source>
        <dbReference type="SAM" id="Phobius"/>
    </source>
</evidence>
<gene>
    <name evidence="2" type="ORF">LX32DRAFT_714231</name>
</gene>
<dbReference type="AlphaFoldDB" id="A0AAD9LWL7"/>